<reference evidence="7" key="1">
    <citation type="submission" date="2022-11" db="EMBL/GenBank/DDBJ databases">
        <authorList>
            <person name="Petersen C."/>
        </authorList>
    </citation>
    <scope>NUCLEOTIDE SEQUENCE</scope>
    <source>
        <strain evidence="7">IBT 26290</strain>
    </source>
</reference>
<dbReference type="GO" id="GO:0008270">
    <property type="term" value="F:zinc ion binding"/>
    <property type="evidence" value="ECO:0007669"/>
    <property type="project" value="InterPro"/>
</dbReference>
<proteinExistence type="predicted"/>
<feature type="domain" description="Zn(2)-C6 fungal-type" evidence="6">
    <location>
        <begin position="17"/>
        <end position="47"/>
    </location>
</feature>
<protein>
    <recommendedName>
        <fullName evidence="6">Zn(2)-C6 fungal-type domain-containing protein</fullName>
    </recommendedName>
</protein>
<dbReference type="InterPro" id="IPR050675">
    <property type="entry name" value="OAF3"/>
</dbReference>
<evidence type="ECO:0000313" key="8">
    <source>
        <dbReference type="Proteomes" id="UP001149163"/>
    </source>
</evidence>
<dbReference type="GeneID" id="81428706"/>
<dbReference type="SUPFAM" id="SSF57701">
    <property type="entry name" value="Zn2/Cys6 DNA-binding domain"/>
    <property type="match status" value="1"/>
</dbReference>
<dbReference type="RefSeq" id="XP_056541959.1">
    <property type="nucleotide sequence ID" value="XM_056689530.1"/>
</dbReference>
<feature type="region of interest" description="Disordered" evidence="5">
    <location>
        <begin position="173"/>
        <end position="207"/>
    </location>
</feature>
<evidence type="ECO:0000259" key="6">
    <source>
        <dbReference type="PROSITE" id="PS50048"/>
    </source>
</evidence>
<dbReference type="GO" id="GO:0000981">
    <property type="term" value="F:DNA-binding transcription factor activity, RNA polymerase II-specific"/>
    <property type="evidence" value="ECO:0007669"/>
    <property type="project" value="InterPro"/>
</dbReference>
<dbReference type="GO" id="GO:0003677">
    <property type="term" value="F:DNA binding"/>
    <property type="evidence" value="ECO:0007669"/>
    <property type="project" value="UniProtKB-KW"/>
</dbReference>
<dbReference type="PANTHER" id="PTHR31069:SF32">
    <property type="entry name" value="ARGININE METABOLISM REGULATION PROTEIN II"/>
    <property type="match status" value="1"/>
</dbReference>
<feature type="region of interest" description="Disordered" evidence="5">
    <location>
        <begin position="53"/>
        <end position="76"/>
    </location>
</feature>
<reference evidence="7" key="2">
    <citation type="journal article" date="2023" name="IMA Fungus">
        <title>Comparative genomic study of the Penicillium genus elucidates a diverse pangenome and 15 lateral gene transfer events.</title>
        <authorList>
            <person name="Petersen C."/>
            <person name="Sorensen T."/>
            <person name="Nielsen M.R."/>
            <person name="Sondergaard T.E."/>
            <person name="Sorensen J.L."/>
            <person name="Fitzpatrick D.A."/>
            <person name="Frisvad J.C."/>
            <person name="Nielsen K.L."/>
        </authorList>
    </citation>
    <scope>NUCLEOTIDE SEQUENCE</scope>
    <source>
        <strain evidence="7">IBT 26290</strain>
    </source>
</reference>
<dbReference type="PROSITE" id="PS00463">
    <property type="entry name" value="ZN2_CY6_FUNGAL_1"/>
    <property type="match status" value="1"/>
</dbReference>
<dbReference type="Proteomes" id="UP001149163">
    <property type="component" value="Unassembled WGS sequence"/>
</dbReference>
<dbReference type="SMART" id="SM00066">
    <property type="entry name" value="GAL4"/>
    <property type="match status" value="1"/>
</dbReference>
<keyword evidence="4" id="KW-0539">Nucleus</keyword>
<evidence type="ECO:0000256" key="4">
    <source>
        <dbReference type="ARBA" id="ARBA00023242"/>
    </source>
</evidence>
<dbReference type="EMBL" id="JAPQKN010000004">
    <property type="protein sequence ID" value="KAJ5160401.1"/>
    <property type="molecule type" value="Genomic_DNA"/>
</dbReference>
<evidence type="ECO:0000256" key="2">
    <source>
        <dbReference type="ARBA" id="ARBA00023125"/>
    </source>
</evidence>
<dbReference type="InterPro" id="IPR036864">
    <property type="entry name" value="Zn2-C6_fun-type_DNA-bd_sf"/>
</dbReference>
<feature type="compositionally biased region" description="Polar residues" evidence="5">
    <location>
        <begin position="65"/>
        <end position="76"/>
    </location>
</feature>
<dbReference type="PROSITE" id="PS50048">
    <property type="entry name" value="ZN2_CY6_FUNGAL_2"/>
    <property type="match status" value="1"/>
</dbReference>
<evidence type="ECO:0000313" key="7">
    <source>
        <dbReference type="EMBL" id="KAJ5160401.1"/>
    </source>
</evidence>
<dbReference type="Pfam" id="PF00172">
    <property type="entry name" value="Zn_clus"/>
    <property type="match status" value="1"/>
</dbReference>
<keyword evidence="8" id="KW-1185">Reference proteome</keyword>
<organism evidence="7 8">
    <name type="scientific">Penicillium canariense</name>
    <dbReference type="NCBI Taxonomy" id="189055"/>
    <lineage>
        <taxon>Eukaryota</taxon>
        <taxon>Fungi</taxon>
        <taxon>Dikarya</taxon>
        <taxon>Ascomycota</taxon>
        <taxon>Pezizomycotina</taxon>
        <taxon>Eurotiomycetes</taxon>
        <taxon>Eurotiomycetidae</taxon>
        <taxon>Eurotiales</taxon>
        <taxon>Aspergillaceae</taxon>
        <taxon>Penicillium</taxon>
    </lineage>
</organism>
<dbReference type="OrthoDB" id="3989227at2759"/>
<dbReference type="AlphaFoldDB" id="A0A9W9HZD9"/>
<feature type="compositionally biased region" description="Polar residues" evidence="5">
    <location>
        <begin position="193"/>
        <end position="207"/>
    </location>
</feature>
<dbReference type="Gene3D" id="4.10.240.10">
    <property type="entry name" value="Zn(2)-C6 fungal-type DNA-binding domain"/>
    <property type="match status" value="1"/>
</dbReference>
<keyword evidence="2" id="KW-0238">DNA-binding</keyword>
<dbReference type="PANTHER" id="PTHR31069">
    <property type="entry name" value="OLEATE-ACTIVATED TRANSCRIPTION FACTOR 1-RELATED"/>
    <property type="match status" value="1"/>
</dbReference>
<sequence>MQAPQSRPIKKPRISLSCIVCRRRKVSCGRKQPECANCVRMKETCVYQAMARDEPTGRVRPASPSPQNGHYGGSQSVGTSYTAVPSWKEAIQFPNDPVANPPCACGITATSRGPFEFPETTAYPFPTSTDPNGPRPTLLCRDHLSLRRGGHVRYIGPTFWGFVAGKESLSGDFLDENHHAPPDLPLPHISSHGHVQSPSLLTHETCQ</sequence>
<gene>
    <name evidence="7" type="ORF">N7482_007405</name>
</gene>
<dbReference type="CDD" id="cd00067">
    <property type="entry name" value="GAL4"/>
    <property type="match status" value="1"/>
</dbReference>
<name>A0A9W9HZD9_9EURO</name>
<accession>A0A9W9HZD9</accession>
<dbReference type="InterPro" id="IPR001138">
    <property type="entry name" value="Zn2Cys6_DnaBD"/>
</dbReference>
<evidence type="ECO:0000256" key="1">
    <source>
        <dbReference type="ARBA" id="ARBA00023015"/>
    </source>
</evidence>
<evidence type="ECO:0000256" key="3">
    <source>
        <dbReference type="ARBA" id="ARBA00023163"/>
    </source>
</evidence>
<comment type="caution">
    <text evidence="7">The sequence shown here is derived from an EMBL/GenBank/DDBJ whole genome shotgun (WGS) entry which is preliminary data.</text>
</comment>
<keyword evidence="1" id="KW-0805">Transcription regulation</keyword>
<evidence type="ECO:0000256" key="5">
    <source>
        <dbReference type="SAM" id="MobiDB-lite"/>
    </source>
</evidence>
<keyword evidence="3" id="KW-0804">Transcription</keyword>